<evidence type="ECO:0000256" key="2">
    <source>
        <dbReference type="ARBA" id="ARBA00022448"/>
    </source>
</evidence>
<dbReference type="GO" id="GO:0030288">
    <property type="term" value="C:outer membrane-bounded periplasmic space"/>
    <property type="evidence" value="ECO:0007669"/>
    <property type="project" value="InterPro"/>
</dbReference>
<reference evidence="5" key="1">
    <citation type="submission" date="2020-11" db="EMBL/GenBank/DDBJ databases">
        <title>Multidrug resistant novel bacterium Savagea serpentis sp. nov., isolated from the scats of a vine snake (Ahaetulla nasuta).</title>
        <authorList>
            <person name="Venkata Ramana V."/>
            <person name="Vikas Patil S."/>
            <person name="Yogita Lugani V."/>
        </authorList>
    </citation>
    <scope>NUCLEOTIDE SEQUENCE</scope>
    <source>
        <strain evidence="5">SN6</strain>
    </source>
</reference>
<dbReference type="Proteomes" id="UP000622653">
    <property type="component" value="Unassembled WGS sequence"/>
</dbReference>
<dbReference type="PIRSF" id="PIRSF006470">
    <property type="entry name" value="DctB"/>
    <property type="match status" value="1"/>
</dbReference>
<dbReference type="PANTHER" id="PTHR33376">
    <property type="match status" value="1"/>
</dbReference>
<dbReference type="PROSITE" id="PS51257">
    <property type="entry name" value="PROKAR_LIPOPROTEIN"/>
    <property type="match status" value="1"/>
</dbReference>
<dbReference type="RefSeq" id="WP_194563035.1">
    <property type="nucleotide sequence ID" value="NZ_JADKPV010000004.1"/>
</dbReference>
<feature type="chain" id="PRO_5038392734" evidence="4">
    <location>
        <begin position="23"/>
        <end position="345"/>
    </location>
</feature>
<proteinExistence type="inferred from homology"/>
<evidence type="ECO:0000256" key="1">
    <source>
        <dbReference type="ARBA" id="ARBA00009023"/>
    </source>
</evidence>
<dbReference type="InterPro" id="IPR018389">
    <property type="entry name" value="DctP_fam"/>
</dbReference>
<comment type="similarity">
    <text evidence="1">Belongs to the bacterial solute-binding protein 7 family.</text>
</comment>
<protein>
    <submittedName>
        <fullName evidence="5">TRAP transporter substrate-binding protein</fullName>
    </submittedName>
</protein>
<dbReference type="InterPro" id="IPR004682">
    <property type="entry name" value="TRAP_DctP"/>
</dbReference>
<dbReference type="GO" id="GO:0055085">
    <property type="term" value="P:transmembrane transport"/>
    <property type="evidence" value="ECO:0007669"/>
    <property type="project" value="InterPro"/>
</dbReference>
<dbReference type="InterPro" id="IPR038404">
    <property type="entry name" value="TRAP_DctP_sf"/>
</dbReference>
<dbReference type="Pfam" id="PF03480">
    <property type="entry name" value="DctP"/>
    <property type="match status" value="1"/>
</dbReference>
<dbReference type="AlphaFoldDB" id="A0A8J7G742"/>
<sequence length="345" mass="37803">MKNTLQKFKVLLLVTVLMTVLAACSDKEGAEGAEGEVIKIRMANQVDEGNFLNQGYVKFKEVLEEKGKGQFAVEIYNGGTLVGSDDGIVEALKSGSIEISTSSAYGTANTTGVNGFKLFDMPLLIDNRESFYNLLDGEFGEGLKEEVAKNNNLKVLGFIDLGFYSILNGKKDVSTPADLKGLKIRSSAADLHLDSLAAMGANPTPLSYTEVFTGLQQGAIDGVSTTTPLIYGDRFFEINKHLTLTNHVLLPHVLMINGDLYERLTDEQKSILEEATAEYIKYARELSIEAEKEAVEGMKAEGVTVTELTEDQKEEFKKVVAPVIDKHINEIGKDVYDKAIEELNK</sequence>
<dbReference type="PANTHER" id="PTHR33376:SF7">
    <property type="entry name" value="C4-DICARBOXYLATE-BINDING PROTEIN DCTB"/>
    <property type="match status" value="1"/>
</dbReference>
<gene>
    <name evidence="5" type="ORF">IRY55_09285</name>
</gene>
<organism evidence="5 6">
    <name type="scientific">Savagea serpentis</name>
    <dbReference type="NCBI Taxonomy" id="2785297"/>
    <lineage>
        <taxon>Bacteria</taxon>
        <taxon>Bacillati</taxon>
        <taxon>Bacillota</taxon>
        <taxon>Bacilli</taxon>
        <taxon>Bacillales</taxon>
        <taxon>Caryophanaceae</taxon>
        <taxon>Savagea</taxon>
    </lineage>
</organism>
<keyword evidence="2" id="KW-0813">Transport</keyword>
<name>A0A8J7G742_9BACL</name>
<dbReference type="CDD" id="cd13603">
    <property type="entry name" value="PBP2_TRAP_Siap_TeaA_like"/>
    <property type="match status" value="1"/>
</dbReference>
<evidence type="ECO:0000313" key="6">
    <source>
        <dbReference type="Proteomes" id="UP000622653"/>
    </source>
</evidence>
<evidence type="ECO:0000313" key="5">
    <source>
        <dbReference type="EMBL" id="MBF4501556.1"/>
    </source>
</evidence>
<comment type="caution">
    <text evidence="5">The sequence shown here is derived from an EMBL/GenBank/DDBJ whole genome shotgun (WGS) entry which is preliminary data.</text>
</comment>
<feature type="signal peptide" evidence="4">
    <location>
        <begin position="1"/>
        <end position="22"/>
    </location>
</feature>
<keyword evidence="3 4" id="KW-0732">Signal</keyword>
<keyword evidence="6" id="KW-1185">Reference proteome</keyword>
<dbReference type="EMBL" id="JADKPV010000004">
    <property type="protein sequence ID" value="MBF4501556.1"/>
    <property type="molecule type" value="Genomic_DNA"/>
</dbReference>
<dbReference type="NCBIfam" id="NF037995">
    <property type="entry name" value="TRAP_S1"/>
    <property type="match status" value="1"/>
</dbReference>
<evidence type="ECO:0000256" key="4">
    <source>
        <dbReference type="SAM" id="SignalP"/>
    </source>
</evidence>
<evidence type="ECO:0000256" key="3">
    <source>
        <dbReference type="ARBA" id="ARBA00022729"/>
    </source>
</evidence>
<accession>A0A8J7G742</accession>
<dbReference type="NCBIfam" id="TIGR00787">
    <property type="entry name" value="dctP"/>
    <property type="match status" value="1"/>
</dbReference>
<dbReference type="Gene3D" id="3.40.190.170">
    <property type="entry name" value="Bacterial extracellular solute-binding protein, family 7"/>
    <property type="match status" value="1"/>
</dbReference>